<accession>F0XWL1</accession>
<evidence type="ECO:0000313" key="4">
    <source>
        <dbReference type="Proteomes" id="UP000002729"/>
    </source>
</evidence>
<evidence type="ECO:0000256" key="1">
    <source>
        <dbReference type="SAM" id="MobiDB-lite"/>
    </source>
</evidence>
<name>F0XWL1_AURAN</name>
<feature type="signal peptide" evidence="2">
    <location>
        <begin position="1"/>
        <end position="16"/>
    </location>
</feature>
<dbReference type="AlphaFoldDB" id="F0XWL1"/>
<reference evidence="3 4" key="1">
    <citation type="journal article" date="2011" name="Proc. Natl. Acad. Sci. U.S.A.">
        <title>Niche of harmful alga Aureococcus anophagefferens revealed through ecogenomics.</title>
        <authorList>
            <person name="Gobler C.J."/>
            <person name="Berry D.L."/>
            <person name="Dyhrman S.T."/>
            <person name="Wilhelm S.W."/>
            <person name="Salamov A."/>
            <person name="Lobanov A.V."/>
            <person name="Zhang Y."/>
            <person name="Collier J.L."/>
            <person name="Wurch L.L."/>
            <person name="Kustka A.B."/>
            <person name="Dill B.D."/>
            <person name="Shah M."/>
            <person name="VerBerkmoes N.C."/>
            <person name="Kuo A."/>
            <person name="Terry A."/>
            <person name="Pangilinan J."/>
            <person name="Lindquist E.A."/>
            <person name="Lucas S."/>
            <person name="Paulsen I.T."/>
            <person name="Hattenrath-Lehmann T.K."/>
            <person name="Talmage S.C."/>
            <person name="Walker E.A."/>
            <person name="Koch F."/>
            <person name="Burson A.M."/>
            <person name="Marcoval M.A."/>
            <person name="Tang Y.Z."/>
            <person name="Lecleir G.R."/>
            <person name="Coyne K.J."/>
            <person name="Berg G.M."/>
            <person name="Bertrand E.M."/>
            <person name="Saito M.A."/>
            <person name="Gladyshev V.N."/>
            <person name="Grigoriev I.V."/>
        </authorList>
    </citation>
    <scope>NUCLEOTIDE SEQUENCE [LARGE SCALE GENOMIC DNA]</scope>
    <source>
        <strain evidence="4">CCMP 1984</strain>
    </source>
</reference>
<dbReference type="Proteomes" id="UP000002729">
    <property type="component" value="Unassembled WGS sequence"/>
</dbReference>
<dbReference type="RefSeq" id="XP_009032430.1">
    <property type="nucleotide sequence ID" value="XM_009034182.1"/>
</dbReference>
<gene>
    <name evidence="3" type="ORF">AURANDRAFT_70605</name>
</gene>
<evidence type="ECO:0000256" key="2">
    <source>
        <dbReference type="SAM" id="SignalP"/>
    </source>
</evidence>
<dbReference type="InParanoid" id="F0XWL1"/>
<keyword evidence="4" id="KW-1185">Reference proteome</keyword>
<protein>
    <submittedName>
        <fullName evidence="3">Uncharacterized protein</fullName>
    </submittedName>
</protein>
<feature type="compositionally biased region" description="Basic residues" evidence="1">
    <location>
        <begin position="478"/>
        <end position="489"/>
    </location>
</feature>
<keyword evidence="2" id="KW-0732">Signal</keyword>
<evidence type="ECO:0000313" key="3">
    <source>
        <dbReference type="EMBL" id="EGB12789.1"/>
    </source>
</evidence>
<dbReference type="EMBL" id="GL833120">
    <property type="protein sequence ID" value="EGB12789.1"/>
    <property type="molecule type" value="Genomic_DNA"/>
</dbReference>
<feature type="chain" id="PRO_5003264247" evidence="2">
    <location>
        <begin position="17"/>
        <end position="778"/>
    </location>
</feature>
<sequence>MRLRALALVLPLACLGAPPCGPGGYGGCAAVRSKPATERVAVLLTGLVRTFDIVHPRLRAELVLPLEARGAAVDVFVQTSAASTCGLRDVQNDACPRAAFKGLRSRPDGAAVVAAAANATTSTGRLAAAIEKLARPNLRLDFGANASIEREVERMAVDAALDIKEKGDLNNNYERHKNELYKAHQYWRMDRARVAALAFAAGDSAGAGGPPGAAWGSPFNYTTMVWLRPEQEKSDSSSLQHELRLDALLNARPGRSNVISLDQDDKRHRSEEETFKYYVPPARGAELPPAGAATLLAVPGSFGRRAAFSNRDYDWCVYGPPAVFAVWTAQWKLADVPCATVWAGCAGPDRSPPPRFPRLSGDPNLWNGDVCTNEPFECRLAAAMDARNFTFEFAKSPRGEPELVAAIAQNTFGAPGGIDEMLYCDGDVEGYDRRKATPIVGDPIREAGRAKLVAQIRADHTREGLVAAARAAAPATKPARRRARPAKRAPPRDPRLEARAQLLRRLFDELVDPAARRAAHEAAAARSLALWESKAPRLSEAEALRRSIVNNSTVHRVYGALGGARRRPLDRGTLGAFFGNELATGGHRLDDRQVDWVHAALTHAAAANEGGEAFTPGELKEAVERADRDADVAAARSGGKATRGRGSWVYSAAAWLARVDVPLDAFLKAAAASPICASDADLAACRRAFVASPELADAFCRTYDFATPVVDAIVDDSHVPLYEDCLAPATHWDARRVAASQRRLYGAAACAAPFRNGERDARAKADAADLARYLDLAI</sequence>
<dbReference type="GeneID" id="20227835"/>
<feature type="region of interest" description="Disordered" evidence="1">
    <location>
        <begin position="470"/>
        <end position="495"/>
    </location>
</feature>
<proteinExistence type="predicted"/>
<organism evidence="4">
    <name type="scientific">Aureococcus anophagefferens</name>
    <name type="common">Harmful bloom alga</name>
    <dbReference type="NCBI Taxonomy" id="44056"/>
    <lineage>
        <taxon>Eukaryota</taxon>
        <taxon>Sar</taxon>
        <taxon>Stramenopiles</taxon>
        <taxon>Ochrophyta</taxon>
        <taxon>Pelagophyceae</taxon>
        <taxon>Pelagomonadales</taxon>
        <taxon>Pelagomonadaceae</taxon>
        <taxon>Aureococcus</taxon>
    </lineage>
</organism>
<dbReference type="KEGG" id="aaf:AURANDRAFT_70605"/>